<feature type="region of interest" description="Disordered" evidence="1">
    <location>
        <begin position="182"/>
        <end position="205"/>
    </location>
</feature>
<name>A0A9X0CDW6_9CNID</name>
<evidence type="ECO:0000256" key="1">
    <source>
        <dbReference type="SAM" id="MobiDB-lite"/>
    </source>
</evidence>
<dbReference type="Proteomes" id="UP001163046">
    <property type="component" value="Unassembled WGS sequence"/>
</dbReference>
<sequence>MGERDNVLYNYGKHYVTGNANFNMARTSFSFFGMTQPYAALPVIQDQSNNAKGFTSRILWYFPQPVFVEFDGTILSTEENGIVEEFKEELVNFLARLIHPWREYLPNRRRQIKTVTVNRTEYQLMDEAIKEFKNIHDAWELDICQKHPHDPLIGGIYSRAKSHVLRLAVPIQLMLSEFQPLNQNSDDSSQSEHQTSQQVSINADTTSLSEDKEVPVFFETTANHITSHPGSLFTRIFFTPLHAHWFHSAVS</sequence>
<proteinExistence type="predicted"/>
<keyword evidence="3" id="KW-1185">Reference proteome</keyword>
<dbReference type="EMBL" id="MU827865">
    <property type="protein sequence ID" value="KAJ7318255.1"/>
    <property type="molecule type" value="Genomic_DNA"/>
</dbReference>
<reference evidence="2" key="1">
    <citation type="submission" date="2023-01" db="EMBL/GenBank/DDBJ databases">
        <title>Genome assembly of the deep-sea coral Lophelia pertusa.</title>
        <authorList>
            <person name="Herrera S."/>
            <person name="Cordes E."/>
        </authorList>
    </citation>
    <scope>NUCLEOTIDE SEQUENCE</scope>
    <source>
        <strain evidence="2">USNM1676648</strain>
        <tissue evidence="2">Polyp</tissue>
    </source>
</reference>
<protein>
    <submittedName>
        <fullName evidence="2">Uncharacterized protein</fullName>
    </submittedName>
</protein>
<evidence type="ECO:0000313" key="2">
    <source>
        <dbReference type="EMBL" id="KAJ7318255.1"/>
    </source>
</evidence>
<organism evidence="2 3">
    <name type="scientific">Desmophyllum pertusum</name>
    <dbReference type="NCBI Taxonomy" id="174260"/>
    <lineage>
        <taxon>Eukaryota</taxon>
        <taxon>Metazoa</taxon>
        <taxon>Cnidaria</taxon>
        <taxon>Anthozoa</taxon>
        <taxon>Hexacorallia</taxon>
        <taxon>Scleractinia</taxon>
        <taxon>Caryophylliina</taxon>
        <taxon>Caryophylliidae</taxon>
        <taxon>Desmophyllum</taxon>
    </lineage>
</organism>
<dbReference type="InterPro" id="IPR025048">
    <property type="entry name" value="DUF3987"/>
</dbReference>
<dbReference type="Pfam" id="PF13148">
    <property type="entry name" value="DUF3987"/>
    <property type="match status" value="1"/>
</dbReference>
<comment type="caution">
    <text evidence="2">The sequence shown here is derived from an EMBL/GenBank/DDBJ whole genome shotgun (WGS) entry which is preliminary data.</text>
</comment>
<dbReference type="AlphaFoldDB" id="A0A9X0CDW6"/>
<accession>A0A9X0CDW6</accession>
<evidence type="ECO:0000313" key="3">
    <source>
        <dbReference type="Proteomes" id="UP001163046"/>
    </source>
</evidence>
<gene>
    <name evidence="2" type="ORF">OS493_038199</name>
</gene>